<name>A0A239XDI0_STRAI</name>
<evidence type="ECO:0000259" key="3">
    <source>
        <dbReference type="PROSITE" id="PS50126"/>
    </source>
</evidence>
<dbReference type="SMART" id="SM00316">
    <property type="entry name" value="S1"/>
    <property type="match status" value="1"/>
</dbReference>
<feature type="region of interest" description="Disordered" evidence="2">
    <location>
        <begin position="75"/>
        <end position="100"/>
    </location>
</feature>
<reference evidence="4 5" key="1">
    <citation type="submission" date="2017-06" db="EMBL/GenBank/DDBJ databases">
        <authorList>
            <consortium name="Pathogen Informatics"/>
        </authorList>
    </citation>
    <scope>NUCLEOTIDE SEQUENCE [LARGE SCALE GENOMIC DNA]</scope>
    <source>
        <strain evidence="4 5">NCTC11291</strain>
    </source>
</reference>
<dbReference type="NCBIfam" id="NF005573">
    <property type="entry name" value="PRK07252.1"/>
    <property type="match status" value="1"/>
</dbReference>
<dbReference type="AlphaFoldDB" id="A0A239XDI0"/>
<evidence type="ECO:0000256" key="1">
    <source>
        <dbReference type="ARBA" id="ARBA00025604"/>
    </source>
</evidence>
<feature type="compositionally biased region" description="Basic residues" evidence="2">
    <location>
        <begin position="82"/>
        <end position="96"/>
    </location>
</feature>
<dbReference type="GO" id="GO:0003729">
    <property type="term" value="F:mRNA binding"/>
    <property type="evidence" value="ECO:0007669"/>
    <property type="project" value="TreeGrafter"/>
</dbReference>
<dbReference type="FunFam" id="2.40.50.140:FF:000103">
    <property type="entry name" value="protein RRP5 homolog"/>
    <property type="match status" value="1"/>
</dbReference>
<dbReference type="KEGG" id="saco:SAME_01919"/>
<dbReference type="GO" id="GO:0003735">
    <property type="term" value="F:structural constituent of ribosome"/>
    <property type="evidence" value="ECO:0007669"/>
    <property type="project" value="TreeGrafter"/>
</dbReference>
<dbReference type="InterPro" id="IPR003029">
    <property type="entry name" value="S1_domain"/>
</dbReference>
<evidence type="ECO:0000256" key="2">
    <source>
        <dbReference type="SAM" id="MobiDB-lite"/>
    </source>
</evidence>
<dbReference type="Proteomes" id="UP000215144">
    <property type="component" value="Chromosome 1"/>
</dbReference>
<dbReference type="NCBIfam" id="NF040579">
    <property type="entry name" value="S1_dom_CvfD"/>
    <property type="match status" value="1"/>
</dbReference>
<evidence type="ECO:0000313" key="5">
    <source>
        <dbReference type="Proteomes" id="UP000215144"/>
    </source>
</evidence>
<dbReference type="InterPro" id="IPR012340">
    <property type="entry name" value="NA-bd_OB-fold"/>
</dbReference>
<dbReference type="GeneID" id="301157171"/>
<dbReference type="RefSeq" id="WP_029691591.1">
    <property type="nucleotide sequence ID" value="NZ_LT906454.1"/>
</dbReference>
<dbReference type="PROSITE" id="PS50126">
    <property type="entry name" value="S1"/>
    <property type="match status" value="1"/>
</dbReference>
<organism evidence="4 5">
    <name type="scientific">Streptococcus acidominimus</name>
    <dbReference type="NCBI Taxonomy" id="1326"/>
    <lineage>
        <taxon>Bacteria</taxon>
        <taxon>Bacillati</taxon>
        <taxon>Bacillota</taxon>
        <taxon>Bacilli</taxon>
        <taxon>Lactobacillales</taxon>
        <taxon>Streptococcaceae</taxon>
        <taxon>Streptococcus</taxon>
    </lineage>
</organism>
<proteinExistence type="predicted"/>
<gene>
    <name evidence="4" type="primary">yugI</name>
    <name evidence="4" type="ORF">SAMEA4504048_01919</name>
</gene>
<dbReference type="OrthoDB" id="9810507at2"/>
<dbReference type="Gene3D" id="2.40.50.140">
    <property type="entry name" value="Nucleic acid-binding proteins"/>
    <property type="match status" value="1"/>
</dbReference>
<comment type="function">
    <text evidence="1">Binds mRNA; thus facilitating recognition of the initiation point. It is needed to translate mRNA with a short Shine-Dalgarno (SD) purine-rich sequence.</text>
</comment>
<dbReference type="PANTHER" id="PTHR10724">
    <property type="entry name" value="30S RIBOSOMAL PROTEIN S1"/>
    <property type="match status" value="1"/>
</dbReference>
<dbReference type="EMBL" id="LT906454">
    <property type="protein sequence ID" value="SNV44767.1"/>
    <property type="molecule type" value="Genomic_DNA"/>
</dbReference>
<accession>A0A239XDI0</accession>
<protein>
    <submittedName>
        <fullName evidence="4">General stress protein 13</fullName>
    </submittedName>
</protein>
<dbReference type="InterPro" id="IPR050437">
    <property type="entry name" value="Ribos_protein_bS1-like"/>
</dbReference>
<dbReference type="Pfam" id="PF00575">
    <property type="entry name" value="S1"/>
    <property type="match status" value="1"/>
</dbReference>
<dbReference type="SUPFAM" id="SSF50249">
    <property type="entry name" value="Nucleic acid-binding proteins"/>
    <property type="match status" value="1"/>
</dbReference>
<feature type="domain" description="S1 motif" evidence="3">
    <location>
        <begin position="4"/>
        <end position="73"/>
    </location>
</feature>
<dbReference type="GO" id="GO:0006412">
    <property type="term" value="P:translation"/>
    <property type="evidence" value="ECO:0007669"/>
    <property type="project" value="TreeGrafter"/>
</dbReference>
<evidence type="ECO:0000313" key="4">
    <source>
        <dbReference type="EMBL" id="SNV44767.1"/>
    </source>
</evidence>
<sequence>MKIGDKLKGTITGIKPYGAFVQLENQMTGLIHISEIKPGYIDNIYKTLTIGQDVLVQVLDVDEFTQKASLSMRTLEEEHHQIPHRHRFSSNRHKTGFKPLKEKMPEWIKESMAFLQNETP</sequence>